<sequence length="297" mass="32872">MEKGLSSIDMGRLQPPLSFRRHIMYKGIDVSSNQGTIDWKRVKAAGCDFAILRSTVKSGNADKQFAANVAGCRAQGIPMEVYKYTYALTPTQVVDEAQQVASLLRSYGLTCRVWWDVEDNSLRALNQGVLTGLIQSAADVIIGAGLEFGIYTGKSFYNEKVFDTTAFDCPFWMARYPSSGYYALADNPPADKYKPAPSQPLVAWQYTSKGRVDGITGPVDLNVCYIPFWETQSPEYYLQDVWHGTSITRALESIGEDGSYQHRVQIATANGITGYVGSAEQNTHMLNLLRTGQLLKT</sequence>
<dbReference type="AlphaFoldDB" id="A0A3E3HVQ4"/>
<dbReference type="PANTHER" id="PTHR34135:SF2">
    <property type="entry name" value="LYSOZYME"/>
    <property type="match status" value="1"/>
</dbReference>
<reference evidence="2" key="1">
    <citation type="submission" date="2018-08" db="EMBL/GenBank/DDBJ databases">
        <title>A genome reference for cultivated species of the human gut microbiota.</title>
        <authorList>
            <person name="Zou Y."/>
            <person name="Xue W."/>
            <person name="Luo G."/>
        </authorList>
    </citation>
    <scope>NUCLEOTIDE SEQUENCE [LARGE SCALE GENOMIC DNA]</scope>
    <source>
        <strain evidence="2">TF05-5AC</strain>
    </source>
</reference>
<evidence type="ECO:0000313" key="2">
    <source>
        <dbReference type="EMBL" id="RGE55911.1"/>
    </source>
</evidence>
<dbReference type="GO" id="GO:0016998">
    <property type="term" value="P:cell wall macromolecule catabolic process"/>
    <property type="evidence" value="ECO:0007669"/>
    <property type="project" value="InterPro"/>
</dbReference>
<dbReference type="GO" id="GO:0003796">
    <property type="term" value="F:lysozyme activity"/>
    <property type="evidence" value="ECO:0007669"/>
    <property type="project" value="InterPro"/>
</dbReference>
<name>A0A3E3HVQ4_9FIRM</name>
<keyword evidence="3" id="KW-1185">Reference proteome</keyword>
<dbReference type="Gene3D" id="3.20.20.80">
    <property type="entry name" value="Glycosidases"/>
    <property type="match status" value="1"/>
</dbReference>
<comment type="caution">
    <text evidence="2">The sequence shown here is derived from an EMBL/GenBank/DDBJ whole genome shotgun (WGS) entry which is preliminary data.</text>
</comment>
<protein>
    <recommendedName>
        <fullName evidence="4">Endolysin</fullName>
    </recommendedName>
</protein>
<dbReference type="PANTHER" id="PTHR34135">
    <property type="entry name" value="LYSOZYME"/>
    <property type="match status" value="1"/>
</dbReference>
<dbReference type="Proteomes" id="UP000260812">
    <property type="component" value="Unassembled WGS sequence"/>
</dbReference>
<evidence type="ECO:0000313" key="3">
    <source>
        <dbReference type="Proteomes" id="UP000260812"/>
    </source>
</evidence>
<evidence type="ECO:0008006" key="4">
    <source>
        <dbReference type="Google" id="ProtNLM"/>
    </source>
</evidence>
<gene>
    <name evidence="2" type="ORF">DXC51_27080</name>
</gene>
<dbReference type="GO" id="GO:0009253">
    <property type="term" value="P:peptidoglycan catabolic process"/>
    <property type="evidence" value="ECO:0007669"/>
    <property type="project" value="InterPro"/>
</dbReference>
<proteinExistence type="inferred from homology"/>
<dbReference type="EMBL" id="QVLV01000034">
    <property type="protein sequence ID" value="RGE55911.1"/>
    <property type="molecule type" value="Genomic_DNA"/>
</dbReference>
<organism evidence="2 3">
    <name type="scientific">Eisenbergiella massiliensis</name>
    <dbReference type="NCBI Taxonomy" id="1720294"/>
    <lineage>
        <taxon>Bacteria</taxon>
        <taxon>Bacillati</taxon>
        <taxon>Bacillota</taxon>
        <taxon>Clostridia</taxon>
        <taxon>Lachnospirales</taxon>
        <taxon>Lachnospiraceae</taxon>
        <taxon>Eisenbergiella</taxon>
    </lineage>
</organism>
<evidence type="ECO:0000256" key="1">
    <source>
        <dbReference type="ARBA" id="ARBA00010646"/>
    </source>
</evidence>
<accession>A0A3E3HVQ4</accession>
<dbReference type="PROSITE" id="PS51904">
    <property type="entry name" value="GLYCOSYL_HYDROL_F25_2"/>
    <property type="match status" value="1"/>
</dbReference>
<dbReference type="GO" id="GO:0016052">
    <property type="term" value="P:carbohydrate catabolic process"/>
    <property type="evidence" value="ECO:0007669"/>
    <property type="project" value="TreeGrafter"/>
</dbReference>
<dbReference type="InterPro" id="IPR002053">
    <property type="entry name" value="Glyco_hydro_25"/>
</dbReference>
<dbReference type="Pfam" id="PF01183">
    <property type="entry name" value="Glyco_hydro_25"/>
    <property type="match status" value="1"/>
</dbReference>
<dbReference type="SUPFAM" id="SSF51445">
    <property type="entry name" value="(Trans)glycosidases"/>
    <property type="match status" value="1"/>
</dbReference>
<comment type="similarity">
    <text evidence="1">Belongs to the glycosyl hydrolase 25 family.</text>
</comment>
<dbReference type="InterPro" id="IPR017853">
    <property type="entry name" value="GH"/>
</dbReference>